<dbReference type="eggNOG" id="ENOG502QVYF">
    <property type="taxonomic scope" value="Eukaryota"/>
</dbReference>
<dbReference type="Proteomes" id="UP000030680">
    <property type="component" value="Unassembled WGS sequence"/>
</dbReference>
<dbReference type="GeneID" id="17086244"/>
<dbReference type="STRING" id="130081.M2VVS1"/>
<dbReference type="PANTHER" id="PTHR47467">
    <property type="entry name" value="OS01G0867200 PROTEIN"/>
    <property type="match status" value="1"/>
</dbReference>
<protein>
    <recommendedName>
        <fullName evidence="3">Transducin family protein / WD-40 repeat family protein</fullName>
    </recommendedName>
</protein>
<reference evidence="2" key="1">
    <citation type="journal article" date="2013" name="Science">
        <title>Gene transfer from bacteria and archaea facilitated evolution of an extremophilic eukaryote.</title>
        <authorList>
            <person name="Schonknecht G."/>
            <person name="Chen W.H."/>
            <person name="Ternes C.M."/>
            <person name="Barbier G.G."/>
            <person name="Shrestha R.P."/>
            <person name="Stanke M."/>
            <person name="Brautigam A."/>
            <person name="Baker B.J."/>
            <person name="Banfield J.F."/>
            <person name="Garavito R.M."/>
            <person name="Carr K."/>
            <person name="Wilkerson C."/>
            <person name="Rensing S.A."/>
            <person name="Gagneul D."/>
            <person name="Dickenson N.E."/>
            <person name="Oesterhelt C."/>
            <person name="Lercher M.J."/>
            <person name="Weber A.P."/>
        </authorList>
    </citation>
    <scope>NUCLEOTIDE SEQUENCE [LARGE SCALE GENOMIC DNA]</scope>
    <source>
        <strain evidence="2">074W</strain>
    </source>
</reference>
<dbReference type="KEGG" id="gsl:Gasu_50580"/>
<evidence type="ECO:0000313" key="1">
    <source>
        <dbReference type="EMBL" id="EME27326.1"/>
    </source>
</evidence>
<dbReference type="Gramene" id="EME27326">
    <property type="protein sequence ID" value="EME27326"/>
    <property type="gene ID" value="Gasu_50580"/>
</dbReference>
<proteinExistence type="predicted"/>
<evidence type="ECO:0008006" key="3">
    <source>
        <dbReference type="Google" id="ProtNLM"/>
    </source>
</evidence>
<keyword evidence="2" id="KW-1185">Reference proteome</keyword>
<organism evidence="1 2">
    <name type="scientific">Galdieria sulphuraria</name>
    <name type="common">Red alga</name>
    <dbReference type="NCBI Taxonomy" id="130081"/>
    <lineage>
        <taxon>Eukaryota</taxon>
        <taxon>Rhodophyta</taxon>
        <taxon>Bangiophyceae</taxon>
        <taxon>Galdieriales</taxon>
        <taxon>Galdieriaceae</taxon>
        <taxon>Galdieria</taxon>
    </lineage>
</organism>
<dbReference type="RefSeq" id="XP_005703846.1">
    <property type="nucleotide sequence ID" value="XM_005703789.1"/>
</dbReference>
<dbReference type="EMBL" id="KB454533">
    <property type="protein sequence ID" value="EME27326.1"/>
    <property type="molecule type" value="Genomic_DNA"/>
</dbReference>
<accession>M2VVS1</accession>
<sequence>MQEAPSFSSYDQYLYSPLIQLQTHHTFSPASFLSSRLGANIEYGSVFVASGTKIYHLQVNELLLEQKQKFRVHEETTRDERDVNKKRCKGTDSSVDKLVHSYLGTTNNWIPENVPGEFSLEPIKHISHRCEVQSLQVRRCSNREFQIASVDGWGRAVISMANCSPEDNSIGSPRNSYAIAPISMEDGEEGWAGLDLDPWHLSRIAIVRQFFRDLTIYDKDLATRQLALSYTPHAVRFLSNTWNDISLDNDDTSKANNFCHLVACLEGPYLSIWDTRVGEGGGRIHHKCYGNGSLYGIDIGHRGSLSVGGVDRMVSILDLRTWNVRCRWNHCLKYECKHVLFPEKEECRCIVVGVDNELSCGYVGNLQREQVLLSEKRPRMMSGANLVSCKRIFGFRADSRWIGVTKQFVNGYSHILGMSENGCLYWLKMETFSDSNNSHQEAFFLE</sequence>
<dbReference type="OrthoDB" id="1972at2759"/>
<gene>
    <name evidence="1" type="ORF">Gasu_50580</name>
</gene>
<dbReference type="PANTHER" id="PTHR47467:SF1">
    <property type="entry name" value="WD40 REPEAT-CONTAINING PROTEIN"/>
    <property type="match status" value="1"/>
</dbReference>
<name>M2VVS1_GALSU</name>
<dbReference type="SUPFAM" id="SSF50978">
    <property type="entry name" value="WD40 repeat-like"/>
    <property type="match status" value="1"/>
</dbReference>
<dbReference type="InterPro" id="IPR036322">
    <property type="entry name" value="WD40_repeat_dom_sf"/>
</dbReference>
<evidence type="ECO:0000313" key="2">
    <source>
        <dbReference type="Proteomes" id="UP000030680"/>
    </source>
</evidence>
<dbReference type="AlphaFoldDB" id="M2VVS1"/>